<organism evidence="10 11">
    <name type="scientific">Pyrobaculum aerophilum</name>
    <dbReference type="NCBI Taxonomy" id="13773"/>
    <lineage>
        <taxon>Archaea</taxon>
        <taxon>Thermoproteota</taxon>
        <taxon>Thermoprotei</taxon>
        <taxon>Thermoproteales</taxon>
        <taxon>Thermoproteaceae</taxon>
        <taxon>Pyrobaculum</taxon>
    </lineage>
</organism>
<evidence type="ECO:0000256" key="6">
    <source>
        <dbReference type="HAMAP-Rule" id="MF_01222"/>
    </source>
</evidence>
<dbReference type="HAMAP" id="MF_01222">
    <property type="entry name" value="Archease_arch"/>
    <property type="match status" value="1"/>
</dbReference>
<evidence type="ECO:0000313" key="12">
    <source>
        <dbReference type="Proteomes" id="UP000257123"/>
    </source>
</evidence>
<comment type="function">
    <text evidence="5 6">Activates the tRNA-splicing ligase complex by facilitating the enzymatic turnover of catalytic subunit RtcB. Acts by promoting the guanylylation of RtcB, a key intermediate step in tRNA ligation. Can also alter the NTP specificity of RtcB such that ATP, dGTP or ITP is used efficiently.</text>
</comment>
<feature type="binding site" evidence="6">
    <location>
        <position position="147"/>
    </location>
    <ligand>
        <name>Ca(2+)</name>
        <dbReference type="ChEBI" id="CHEBI:29108"/>
    </ligand>
</feature>
<evidence type="ECO:0000256" key="2">
    <source>
        <dbReference type="ARBA" id="ARBA00022694"/>
    </source>
</evidence>
<dbReference type="InterPro" id="IPR002804">
    <property type="entry name" value="Archease"/>
</dbReference>
<evidence type="ECO:0000313" key="10">
    <source>
        <dbReference type="EMBL" id="RFA97111.1"/>
    </source>
</evidence>
<dbReference type="NCBIfam" id="NF001617">
    <property type="entry name" value="PRK00407.1"/>
    <property type="match status" value="1"/>
</dbReference>
<dbReference type="InterPro" id="IPR036820">
    <property type="entry name" value="Archease_dom_sf"/>
</dbReference>
<dbReference type="InterPro" id="IPR022952">
    <property type="entry name" value="Archease_arc"/>
</dbReference>
<keyword evidence="2 6" id="KW-0819">tRNA processing</keyword>
<dbReference type="GeneID" id="1465900"/>
<dbReference type="SUPFAM" id="SSF69819">
    <property type="entry name" value="MTH1598-like"/>
    <property type="match status" value="1"/>
</dbReference>
<evidence type="ECO:0000256" key="3">
    <source>
        <dbReference type="ARBA" id="ARBA00022723"/>
    </source>
</evidence>
<keyword evidence="3 6" id="KW-0479">Metal-binding</keyword>
<dbReference type="Gene3D" id="3.55.10.10">
    <property type="entry name" value="Archease domain"/>
    <property type="match status" value="1"/>
</dbReference>
<dbReference type="Proteomes" id="UP000651120">
    <property type="component" value="Unassembled WGS sequence"/>
</dbReference>
<dbReference type="GO" id="GO:0005509">
    <property type="term" value="F:calcium ion binding"/>
    <property type="evidence" value="ECO:0007669"/>
    <property type="project" value="UniProtKB-UniRule"/>
</dbReference>
<dbReference type="EMBL" id="NMUE01000009">
    <property type="protein sequence ID" value="RFA96859.1"/>
    <property type="molecule type" value="Genomic_DNA"/>
</dbReference>
<sequence length="147" mass="17026">MPCGKPGDYKYGEHTADVLIQAYGCTLEEAFKNAALALADLTYYSSRVEPKESREVAVEYEDLEGLLFRWIDELLYLFDAEKFALSRRIEVKLEKGNGYAIRALLYGEKYDINKHGFTGLIVKAMTYHMMEIKKVEDYWLVQYVVDI</sequence>
<protein>
    <recommendedName>
        <fullName evidence="6">Protein archease</fullName>
    </recommendedName>
</protein>
<dbReference type="SMR" id="A0A371R0U7"/>
<comment type="caution">
    <text evidence="10">The sequence shown here is derived from an EMBL/GenBank/DDBJ whole genome shotgun (WGS) entry which is preliminary data.</text>
</comment>
<dbReference type="Pfam" id="PF01951">
    <property type="entry name" value="Archease"/>
    <property type="match status" value="1"/>
</dbReference>
<feature type="domain" description="Archease" evidence="7">
    <location>
        <begin position="9"/>
        <end position="147"/>
    </location>
</feature>
<dbReference type="GO" id="GO:0006388">
    <property type="term" value="P:tRNA splicing, via endonucleolytic cleavage and ligation"/>
    <property type="evidence" value="ECO:0007669"/>
    <property type="project" value="UniProtKB-UniRule"/>
</dbReference>
<dbReference type="EMBL" id="DUJP01000005">
    <property type="protein sequence ID" value="HII45999.1"/>
    <property type="molecule type" value="Genomic_DNA"/>
</dbReference>
<evidence type="ECO:0000256" key="4">
    <source>
        <dbReference type="ARBA" id="ARBA00022837"/>
    </source>
</evidence>
<dbReference type="Proteomes" id="UP000257123">
    <property type="component" value="Unassembled WGS sequence"/>
</dbReference>
<dbReference type="InterPro" id="IPR023572">
    <property type="entry name" value="Archease_dom"/>
</dbReference>
<feature type="binding site" evidence="6">
    <location>
        <position position="146"/>
    </location>
    <ligand>
        <name>Ca(2+)</name>
        <dbReference type="ChEBI" id="CHEBI:29108"/>
    </ligand>
</feature>
<evidence type="ECO:0000313" key="8">
    <source>
        <dbReference type="EMBL" id="HII45999.1"/>
    </source>
</evidence>
<dbReference type="EMBL" id="NMUF01000031">
    <property type="protein sequence ID" value="RFA97111.1"/>
    <property type="molecule type" value="Genomic_DNA"/>
</dbReference>
<dbReference type="Proteomes" id="UP000256877">
    <property type="component" value="Unassembled WGS sequence"/>
</dbReference>
<keyword evidence="4 6" id="KW-0106">Calcium</keyword>
<dbReference type="OrthoDB" id="8831at2157"/>
<dbReference type="PANTHER" id="PTHR12682">
    <property type="entry name" value="ARCHEASE"/>
    <property type="match status" value="1"/>
</dbReference>
<evidence type="ECO:0000259" key="7">
    <source>
        <dbReference type="Pfam" id="PF01951"/>
    </source>
</evidence>
<proteinExistence type="inferred from homology"/>
<evidence type="ECO:0000256" key="5">
    <source>
        <dbReference type="ARBA" id="ARBA00024970"/>
    </source>
</evidence>
<reference evidence="11 12" key="1">
    <citation type="submission" date="2017-07" db="EMBL/GenBank/DDBJ databases">
        <title>Draft genome sequence of aerobic hyperthermophilic archaea, Pyrobaculum aerophilum YKB31 and YKB32.</title>
        <authorList>
            <person name="Mochizuki T."/>
            <person name="Berliner A.J."/>
            <person name="Yoshida-Takashima Y."/>
            <person name="Takaki Y."/>
            <person name="Nunoura T."/>
            <person name="Takai K."/>
        </authorList>
    </citation>
    <scope>NUCLEOTIDE SEQUENCE [LARGE SCALE GENOMIC DNA]</scope>
    <source>
        <strain evidence="9 12">YKB31</strain>
        <strain evidence="10 11">YKB32</strain>
    </source>
</reference>
<dbReference type="PANTHER" id="PTHR12682:SF11">
    <property type="entry name" value="PROTEIN ARCHEASE"/>
    <property type="match status" value="1"/>
</dbReference>
<evidence type="ECO:0000313" key="11">
    <source>
        <dbReference type="Proteomes" id="UP000256877"/>
    </source>
</evidence>
<dbReference type="OMA" id="AITYHKM"/>
<comment type="similarity">
    <text evidence="1 6">Belongs to the archease family.</text>
</comment>
<evidence type="ECO:0000313" key="9">
    <source>
        <dbReference type="EMBL" id="RFA96859.1"/>
    </source>
</evidence>
<dbReference type="RefSeq" id="WP_011008124.1">
    <property type="nucleotide sequence ID" value="NZ_DAIOPL010000040.1"/>
</dbReference>
<accession>A0A371R0U7</accession>
<feature type="binding site" evidence="6">
    <location>
        <position position="17"/>
    </location>
    <ligand>
        <name>Ca(2+)</name>
        <dbReference type="ChEBI" id="CHEBI:29108"/>
    </ligand>
</feature>
<gene>
    <name evidence="9" type="ORF">CGL51_04050</name>
    <name evidence="10" type="ORF">CGL52_09970</name>
    <name evidence="8" type="ORF">HA333_00590</name>
</gene>
<evidence type="ECO:0000256" key="1">
    <source>
        <dbReference type="ARBA" id="ARBA00007963"/>
    </source>
</evidence>
<reference evidence="8" key="2">
    <citation type="journal article" date="2020" name="bioRxiv">
        <title>A rank-normalized archaeal taxonomy based on genome phylogeny resolves widespread incomplete and uneven classifications.</title>
        <authorList>
            <person name="Rinke C."/>
            <person name="Chuvochina M."/>
            <person name="Mussig A.J."/>
            <person name="Chaumeil P.-A."/>
            <person name="Waite D.W."/>
            <person name="Whitman W.B."/>
            <person name="Parks D.H."/>
            <person name="Hugenholtz P."/>
        </authorList>
    </citation>
    <scope>NUCLEOTIDE SEQUENCE</scope>
    <source>
        <strain evidence="8">UBA8839</strain>
    </source>
</reference>
<dbReference type="AlphaFoldDB" id="A0A371R0U7"/>
<name>A0A371R0U7_9CREN</name>